<evidence type="ECO:0000313" key="3">
    <source>
        <dbReference type="Proteomes" id="UP000094285"/>
    </source>
</evidence>
<evidence type="ECO:0000256" key="1">
    <source>
        <dbReference type="SAM" id="MobiDB-lite"/>
    </source>
</evidence>
<feature type="compositionally biased region" description="Low complexity" evidence="1">
    <location>
        <begin position="82"/>
        <end position="91"/>
    </location>
</feature>
<reference evidence="3" key="1">
    <citation type="submission" date="2016-05" db="EMBL/GenBank/DDBJ databases">
        <title>Comparative genomics of biotechnologically important yeasts.</title>
        <authorList>
            <consortium name="DOE Joint Genome Institute"/>
            <person name="Riley R."/>
            <person name="Haridas S."/>
            <person name="Wolfe K.H."/>
            <person name="Lopes M.R."/>
            <person name="Hittinger C.T."/>
            <person name="Goker M."/>
            <person name="Salamov A."/>
            <person name="Wisecaver J."/>
            <person name="Long T.M."/>
            <person name="Aerts A.L."/>
            <person name="Barry K."/>
            <person name="Choi C."/>
            <person name="Clum A."/>
            <person name="Coughlan A.Y."/>
            <person name="Deshpande S."/>
            <person name="Douglass A.P."/>
            <person name="Hanson S.J."/>
            <person name="Klenk H.-P."/>
            <person name="Labutti K."/>
            <person name="Lapidus A."/>
            <person name="Lindquist E."/>
            <person name="Lipzen A."/>
            <person name="Meier-Kolthoff J.P."/>
            <person name="Ohm R.A."/>
            <person name="Otillar R.P."/>
            <person name="Pangilinan J."/>
            <person name="Peng Y."/>
            <person name="Rokas A."/>
            <person name="Rosa C.A."/>
            <person name="Scheuner C."/>
            <person name="Sibirny A.A."/>
            <person name="Slot J.C."/>
            <person name="Stielow J.B."/>
            <person name="Sun H."/>
            <person name="Kurtzman C.P."/>
            <person name="Blackwell M."/>
            <person name="Grigoriev I.V."/>
            <person name="Jeffries T.W."/>
        </authorList>
    </citation>
    <scope>NUCLEOTIDE SEQUENCE [LARGE SCALE GENOMIC DNA]</scope>
    <source>
        <strain evidence="3">NRRL Y-17324</strain>
    </source>
</reference>
<proteinExistence type="predicted"/>
<name>A0A1E4SM82_9ASCO</name>
<sequence>MAGFPRLPLVHGDTDDDASIHLHRQIGPSRPLRRLVPTDEKILEIAHDESVDDLDTNNINHYYELYRKNGLNFLELDESSDDSYSPDSGSDTYNESDDEDGYDHDASDGEERIHEDEKERFRLGVPEEPQQQPAEEHTTDEPPTHNKGSSDTLLGQDWRGITLLVFILAYLISLLRQSAVSQPLGPAWTSRLNKVDRALDQLSDITSGLSTRQDFLDANHESLAKNLNTRFESLNQKFHAVEKSLLGDNQQFQHLAHEFETLKTSINSTVNHDRLDAINAKLAVFDGLSSTVESLQAHLLDQLVASLPQHVPVYIKDRKIHFLPEFHKYLYNFVDTYTSNKTGHSPSSNPSWALFLESNQASLDAYIETRAGGLNLQQISKDKLEQILRQKFEQNNKYIFGKINEVIDDLTAVDHAHNTTTGARFSSASNTILLNNLLETFAKGAIKVNYADYGLGARILGFLTKSGARAPTSSKSLGRRIFFGWYDYLSGASGGLVGRSPGVWKYNANNVLLDNGQGWQCESNRCTLGVRMFSPVILTDIVLANPVNAEGDSVSAPRVVAVWVKPRNAAHATQLREHLQRYQLDADTTNNRYLEKFVKVKETRVNHPQAITHIRMPVSMVNLRIPVRDIYLELLSPINTETGLTSFKAYGITELNAYRHSTHFDALLDKLQTQPEDEEAAAAAHPQIVIDDSWDDLVLGDDPVL</sequence>
<dbReference type="AlphaFoldDB" id="A0A1E4SM82"/>
<evidence type="ECO:0000313" key="2">
    <source>
        <dbReference type="EMBL" id="ODV80621.1"/>
    </source>
</evidence>
<feature type="region of interest" description="Disordered" evidence="1">
    <location>
        <begin position="77"/>
        <end position="152"/>
    </location>
</feature>
<gene>
    <name evidence="2" type="ORF">CANTADRAFT_88551</name>
</gene>
<dbReference type="Gene3D" id="2.60.120.260">
    <property type="entry name" value="Galactose-binding domain-like"/>
    <property type="match status" value="1"/>
</dbReference>
<dbReference type="EMBL" id="KV453910">
    <property type="protein sequence ID" value="ODV80621.1"/>
    <property type="molecule type" value="Genomic_DNA"/>
</dbReference>
<dbReference type="GeneID" id="30985605"/>
<dbReference type="Proteomes" id="UP000094285">
    <property type="component" value="Unassembled WGS sequence"/>
</dbReference>
<evidence type="ECO:0008006" key="4">
    <source>
        <dbReference type="Google" id="ProtNLM"/>
    </source>
</evidence>
<organism evidence="2 3">
    <name type="scientific">Suhomyces tanzawaensis NRRL Y-17324</name>
    <dbReference type="NCBI Taxonomy" id="984487"/>
    <lineage>
        <taxon>Eukaryota</taxon>
        <taxon>Fungi</taxon>
        <taxon>Dikarya</taxon>
        <taxon>Ascomycota</taxon>
        <taxon>Saccharomycotina</taxon>
        <taxon>Pichiomycetes</taxon>
        <taxon>Debaryomycetaceae</taxon>
        <taxon>Suhomyces</taxon>
    </lineage>
</organism>
<feature type="compositionally biased region" description="Basic and acidic residues" evidence="1">
    <location>
        <begin position="134"/>
        <end position="144"/>
    </location>
</feature>
<feature type="compositionally biased region" description="Basic and acidic residues" evidence="1">
    <location>
        <begin position="103"/>
        <end position="122"/>
    </location>
</feature>
<dbReference type="STRING" id="984487.A0A1E4SM82"/>
<dbReference type="OrthoDB" id="4093311at2759"/>
<dbReference type="RefSeq" id="XP_020065743.1">
    <property type="nucleotide sequence ID" value="XM_020211469.1"/>
</dbReference>
<protein>
    <recommendedName>
        <fullName evidence="4">SUN domain-containing protein</fullName>
    </recommendedName>
</protein>
<keyword evidence="3" id="KW-1185">Reference proteome</keyword>
<accession>A0A1E4SM82</accession>